<dbReference type="PANTHER" id="PTHR36442:SF1">
    <property type="entry name" value="CYCLIC-DI-AMP PHOSPHODIESTERASE PGPH"/>
    <property type="match status" value="1"/>
</dbReference>
<evidence type="ECO:0000313" key="3">
    <source>
        <dbReference type="EMBL" id="OXM15616.1"/>
    </source>
</evidence>
<accession>A0A229P033</accession>
<dbReference type="InterPro" id="IPR006674">
    <property type="entry name" value="HD_domain"/>
</dbReference>
<comment type="caution">
    <text evidence="3">The sequence shown here is derived from an EMBL/GenBank/DDBJ whole genome shotgun (WGS) entry which is preliminary data.</text>
</comment>
<dbReference type="InterPro" id="IPR052722">
    <property type="entry name" value="PgpH_phosphodiesterase"/>
</dbReference>
<keyword evidence="1" id="KW-0812">Transmembrane</keyword>
<evidence type="ECO:0000259" key="2">
    <source>
        <dbReference type="SMART" id="SM00471"/>
    </source>
</evidence>
<evidence type="ECO:0000256" key="1">
    <source>
        <dbReference type="SAM" id="Phobius"/>
    </source>
</evidence>
<feature type="transmembrane region" description="Helical" evidence="1">
    <location>
        <begin position="391"/>
        <end position="410"/>
    </location>
</feature>
<dbReference type="Proteomes" id="UP000215145">
    <property type="component" value="Unassembled WGS sequence"/>
</dbReference>
<keyword evidence="1" id="KW-0472">Membrane</keyword>
<feature type="domain" description="HD/PDEase" evidence="2">
    <location>
        <begin position="526"/>
        <end position="687"/>
    </location>
</feature>
<dbReference type="Gene3D" id="1.10.3210.10">
    <property type="entry name" value="Hypothetical protein af1432"/>
    <property type="match status" value="1"/>
</dbReference>
<keyword evidence="1" id="KW-1133">Transmembrane helix</keyword>
<feature type="transmembrane region" description="Helical" evidence="1">
    <location>
        <begin position="336"/>
        <end position="356"/>
    </location>
</feature>
<dbReference type="GO" id="GO:0016787">
    <property type="term" value="F:hydrolase activity"/>
    <property type="evidence" value="ECO:0007669"/>
    <property type="project" value="UniProtKB-KW"/>
</dbReference>
<feature type="transmembrane region" description="Helical" evidence="1">
    <location>
        <begin position="368"/>
        <end position="386"/>
    </location>
</feature>
<feature type="transmembrane region" description="Helical" evidence="1">
    <location>
        <begin position="416"/>
        <end position="433"/>
    </location>
</feature>
<keyword evidence="3" id="KW-0378">Hydrolase</keyword>
<dbReference type="InterPro" id="IPR006675">
    <property type="entry name" value="HDIG_dom"/>
</dbReference>
<dbReference type="OrthoDB" id="9806952at2"/>
<dbReference type="InterPro" id="IPR011624">
    <property type="entry name" value="Metal-dep_PHydrolase_7TM_extra"/>
</dbReference>
<dbReference type="EMBL" id="NMUQ01000001">
    <property type="protein sequence ID" value="OXM15616.1"/>
    <property type="molecule type" value="Genomic_DNA"/>
</dbReference>
<feature type="transmembrane region" description="Helical" evidence="1">
    <location>
        <begin position="26"/>
        <end position="43"/>
    </location>
</feature>
<dbReference type="Pfam" id="PF01966">
    <property type="entry name" value="HD"/>
    <property type="match status" value="1"/>
</dbReference>
<gene>
    <name evidence="3" type="ORF">CGZ75_02465</name>
</gene>
<dbReference type="AlphaFoldDB" id="A0A229P033"/>
<name>A0A229P033_9BACL</name>
<evidence type="ECO:0000313" key="4">
    <source>
        <dbReference type="Proteomes" id="UP000215145"/>
    </source>
</evidence>
<dbReference type="InterPro" id="IPR003607">
    <property type="entry name" value="HD/PDEase_dom"/>
</dbReference>
<dbReference type="Pfam" id="PF07698">
    <property type="entry name" value="7TM-7TMR_HD"/>
    <property type="match status" value="1"/>
</dbReference>
<dbReference type="PANTHER" id="PTHR36442">
    <property type="entry name" value="CYCLIC-DI-AMP PHOSPHODIESTERASE PGPH"/>
    <property type="match status" value="1"/>
</dbReference>
<keyword evidence="4" id="KW-1185">Reference proteome</keyword>
<sequence length="749" mass="83194">MSRNSENSRNAAEQPSWVASWKQSTGIRLALCVLFVVLFYFNLSPHLVPQTYNIALNEESSRDIVASKSVEDQIATAKAQEQAAASVEPISSTLPLKPESILNRVFNRVELLNQDEGVSTSDKIDIYRSEIPSYYEEYIDEFVRSNTGQPDLSDALLEETSRVAKSQSYAVPAEVFYKLPALTTAQVAEMRQVAVNVVRKLSAEPIREAEAARAKVAELVNASSLTQRSTREIVQELARMSLMPNKFLDSAATEDAQRLARENTTPVIIKEGGVIVKKGEVVTQEKYDMLAGAGMLGGHRTYWTELGMLLTSLLFLLVIMVYLYQTGRIGGVKPRYNNMHLFMLWLILFLNFVLMQATTLAQSNLMPYVGYLAPVAVGTMLITLLLDKHLAIVCSFIFVIMGSIIFNHDVNLIFDFRYGFVICVVSFSAIFTVHRASQRSAILKAGIMASLFGTVTVLAVLLLGDLPDRTEMLYSLGFAFGSGLMTAVLVIGLMPFFELSFGILSALKLVELSSPNHPLLRKLLTETPGTYHHSVMVGNLSEAAAEVIGADGLLCRVGSFYHDIGKTKRPSYFIENQSNMENPHDSMDPKLSKSIIVAHARDGVDMLKQHNIPKPLRDIAEQHHGTTSLKFFYIKAVKQAEAEGIEPEFTEEDFRYPGPKAQSKEAAIVGIADCVEAAVRSLRNPTMENVESMIQKIIKSRLDDGQFNECDLTLKELDRIGQTLKEAVIGIFHSRIEYPEEVKPKEKLA</sequence>
<reference evidence="3 4" key="1">
    <citation type="submission" date="2017-07" db="EMBL/GenBank/DDBJ databases">
        <title>Paenibacillus herberti R33 genome sequencing and assembly.</title>
        <authorList>
            <person name="Su W."/>
        </authorList>
    </citation>
    <scope>NUCLEOTIDE SEQUENCE [LARGE SCALE GENOMIC DNA]</scope>
    <source>
        <strain evidence="3 4">R33</strain>
    </source>
</reference>
<feature type="transmembrane region" description="Helical" evidence="1">
    <location>
        <begin position="445"/>
        <end position="464"/>
    </location>
</feature>
<dbReference type="Pfam" id="PF07697">
    <property type="entry name" value="7TMR-HDED"/>
    <property type="match status" value="1"/>
</dbReference>
<dbReference type="CDD" id="cd00077">
    <property type="entry name" value="HDc"/>
    <property type="match status" value="1"/>
</dbReference>
<feature type="transmembrane region" description="Helical" evidence="1">
    <location>
        <begin position="306"/>
        <end position="324"/>
    </location>
</feature>
<dbReference type="SUPFAM" id="SSF109604">
    <property type="entry name" value="HD-domain/PDEase-like"/>
    <property type="match status" value="1"/>
</dbReference>
<organism evidence="3 4">
    <name type="scientific">Paenibacillus herberti</name>
    <dbReference type="NCBI Taxonomy" id="1619309"/>
    <lineage>
        <taxon>Bacteria</taxon>
        <taxon>Bacillati</taxon>
        <taxon>Bacillota</taxon>
        <taxon>Bacilli</taxon>
        <taxon>Bacillales</taxon>
        <taxon>Paenibacillaceae</taxon>
        <taxon>Paenibacillus</taxon>
    </lineage>
</organism>
<feature type="transmembrane region" description="Helical" evidence="1">
    <location>
        <begin position="476"/>
        <end position="497"/>
    </location>
</feature>
<dbReference type="SMART" id="SM00471">
    <property type="entry name" value="HDc"/>
    <property type="match status" value="1"/>
</dbReference>
<dbReference type="NCBIfam" id="TIGR00277">
    <property type="entry name" value="HDIG"/>
    <property type="match status" value="1"/>
</dbReference>
<dbReference type="InterPro" id="IPR011621">
    <property type="entry name" value="Metal-dep_PHydrolase_7TM_intra"/>
</dbReference>
<proteinExistence type="predicted"/>
<dbReference type="RefSeq" id="WP_089522709.1">
    <property type="nucleotide sequence ID" value="NZ_NMUQ01000001.1"/>
</dbReference>
<protein>
    <submittedName>
        <fullName evidence="3">Metal-dependent phosphohydrolase</fullName>
    </submittedName>
</protein>